<gene>
    <name evidence="2" type="ORF">GCG54_00006768</name>
</gene>
<dbReference type="PANTHER" id="PTHR33928:SF2">
    <property type="entry name" value="PECTATE LYASE SUPERFAMILY PROTEIN DOMAIN-CONTAINING PROTEIN-RELATED"/>
    <property type="match status" value="1"/>
</dbReference>
<dbReference type="PANTHER" id="PTHR33928">
    <property type="entry name" value="POLYGALACTURONASE QRT3"/>
    <property type="match status" value="1"/>
</dbReference>
<reference evidence="2" key="2">
    <citation type="submission" date="2020-03" db="EMBL/GenBank/DDBJ databases">
        <authorList>
            <person name="Fu F.-F."/>
            <person name="Chen J."/>
        </authorList>
    </citation>
    <scope>NUCLEOTIDE SEQUENCE</scope>
    <source>
        <strain evidence="2">Lc1</strain>
    </source>
</reference>
<feature type="domain" description="Rhamnogalacturonase A/B/Epimerase-like pectate lyase" evidence="1">
    <location>
        <begin position="89"/>
        <end position="314"/>
    </location>
</feature>
<comment type="caution">
    <text evidence="2">The sequence shown here is derived from an EMBL/GenBank/DDBJ whole genome shotgun (WGS) entry which is preliminary data.</text>
</comment>
<accession>A0A8H4CQ79</accession>
<keyword evidence="3" id="KW-1185">Reference proteome</keyword>
<dbReference type="GeneID" id="69013916"/>
<reference evidence="2" key="1">
    <citation type="journal article" date="2020" name="Phytopathology">
        <title>Genome sequence and comparative analysis of Colletotrichum gloeosporioides isolated from Liriodendron leaves.</title>
        <authorList>
            <person name="Fu F.F."/>
            <person name="Hao Z."/>
            <person name="Wang P."/>
            <person name="Lu Y."/>
            <person name="Xue L.J."/>
            <person name="Wei G."/>
            <person name="Tian Y."/>
            <person name="Baishi H."/>
            <person name="Xu H."/>
            <person name="Shi J."/>
            <person name="Cheng T."/>
            <person name="Wang G."/>
            <person name="Yi Y."/>
            <person name="Chen J."/>
        </authorList>
    </citation>
    <scope>NUCLEOTIDE SEQUENCE</scope>
    <source>
        <strain evidence="2">Lc1</strain>
    </source>
</reference>
<dbReference type="CDD" id="cd23668">
    <property type="entry name" value="GH55_beta13glucanase-like"/>
    <property type="match status" value="1"/>
</dbReference>
<dbReference type="EMBL" id="WVTB01000022">
    <property type="protein sequence ID" value="KAF3808153.1"/>
    <property type="molecule type" value="Genomic_DNA"/>
</dbReference>
<dbReference type="InterPro" id="IPR011050">
    <property type="entry name" value="Pectin_lyase_fold/virulence"/>
</dbReference>
<dbReference type="InterPro" id="IPR012334">
    <property type="entry name" value="Pectin_lyas_fold"/>
</dbReference>
<evidence type="ECO:0000313" key="2">
    <source>
        <dbReference type="EMBL" id="KAF3808153.1"/>
    </source>
</evidence>
<dbReference type="GO" id="GO:0004650">
    <property type="term" value="F:polygalacturonase activity"/>
    <property type="evidence" value="ECO:0007669"/>
    <property type="project" value="InterPro"/>
</dbReference>
<dbReference type="Pfam" id="PF12708">
    <property type="entry name" value="Pect-lyase_RHGA_epim"/>
    <property type="match status" value="2"/>
</dbReference>
<proteinExistence type="predicted"/>
<organism evidence="2 3">
    <name type="scientific">Colletotrichum gloeosporioides</name>
    <name type="common">Anthracnose fungus</name>
    <name type="synonym">Glomerella cingulata</name>
    <dbReference type="NCBI Taxonomy" id="474922"/>
    <lineage>
        <taxon>Eukaryota</taxon>
        <taxon>Fungi</taxon>
        <taxon>Dikarya</taxon>
        <taxon>Ascomycota</taxon>
        <taxon>Pezizomycotina</taxon>
        <taxon>Sordariomycetes</taxon>
        <taxon>Hypocreomycetidae</taxon>
        <taxon>Glomerellales</taxon>
        <taxon>Glomerellaceae</taxon>
        <taxon>Colletotrichum</taxon>
        <taxon>Colletotrichum gloeosporioides species complex</taxon>
    </lineage>
</organism>
<feature type="non-terminal residue" evidence="2">
    <location>
        <position position="1"/>
    </location>
</feature>
<dbReference type="Proteomes" id="UP000613401">
    <property type="component" value="Unassembled WGS sequence"/>
</dbReference>
<sequence length="851" mass="91534">SSPSFQSTINKRTSSISWFYIMMGLSTVLTTTLLALRLFSLDALAAPTPDPVAAPQASNSPVAAAGNYWVASIERSGVSAFGDPNYKIFRNVKDFGAKGDGATDDTVAIQAAMDEKGNRCGFGCDSSTTTPALVYFPAGTYVVSKPIAMKYYTHMVGDATSLPTIKAAASFTGMAVIDANPYDDQGNNQHTNQNNFWKLVKNFNVDLTAMPVTSGAGIHWQVAQATSLQNIVFNMRTDGGDSNVQQGIFIDNGSGGFMTNLTFNGGKYGMFVGSQQFTTRALTFNNCKTAVYMNWNWLWTLQDLTINNCGVGVDMSNGGATAQTVGSVLLLDSVISNTPVGVLTAYNPASTSTNGSLILDNVDMTTNVPAAVQIVDTKANVLAGNQKIASFIQGRTYTGATGNGKAVQSAQDAITKPAVLLGSNGKVVTRSKPQYETAAVSQFLSAKANGCKGDGKTDDTAAIQALFNKAGPNDIVYFDHGAYIISNTIEVPKDIKITGEVWPLLMANGEAFKDQANPKVMLRVGKPGDVGTFEMSDIIVQTQGPQAGAILMEYNIAGSSPGAAGLWDVHFRIGGSQGTQLQSDKCAKNPNVTHAANPECIGAYMLTHITAESSGYFENVWWWVADHELDLANKGQQIDIYNGRGVLTESTKGTWFWGTASEHSVLYNYQFNNASNVYMAHIQTETAYMQGNPDAKTPFTVNNAILDPNFETFCTGQSDKCARTWGVRAINSKDILIYGAGLYSFFNNYDQVCVGQNNCQDHMVSLENSDVKFFGLSTKASVNMVTVNGKGAALDSDNRNNFCATASDETTAWDDLKTKRGFRMDTRNAIEPEKTCLAGKRTDMAYDFHFI</sequence>
<dbReference type="InterPro" id="IPR024535">
    <property type="entry name" value="RHGA/B-epi-like_pectate_lyase"/>
</dbReference>
<name>A0A8H4CQ79_COLGL</name>
<feature type="domain" description="Rhamnogalacturonase A/B/Epimerase-like pectate lyase" evidence="1">
    <location>
        <begin position="444"/>
        <end position="501"/>
    </location>
</feature>
<dbReference type="Gene3D" id="2.160.20.10">
    <property type="entry name" value="Single-stranded right-handed beta-helix, Pectin lyase-like"/>
    <property type="match status" value="2"/>
</dbReference>
<dbReference type="FunFam" id="2.160.20.10:FF:000023">
    <property type="entry name" value="Exo-beta-1,3-glucanase Exg0"/>
    <property type="match status" value="1"/>
</dbReference>
<dbReference type="AlphaFoldDB" id="A0A8H4CQ79"/>
<dbReference type="RefSeq" id="XP_045267312.1">
    <property type="nucleotide sequence ID" value="XM_045406766.1"/>
</dbReference>
<dbReference type="SUPFAM" id="SSF51126">
    <property type="entry name" value="Pectin lyase-like"/>
    <property type="match status" value="2"/>
</dbReference>
<evidence type="ECO:0000313" key="3">
    <source>
        <dbReference type="Proteomes" id="UP000613401"/>
    </source>
</evidence>
<evidence type="ECO:0000259" key="1">
    <source>
        <dbReference type="Pfam" id="PF12708"/>
    </source>
</evidence>
<dbReference type="InterPro" id="IPR039279">
    <property type="entry name" value="QRT3-like"/>
</dbReference>
<protein>
    <submittedName>
        <fullName evidence="2">Putative glucan endo-1 3-beta-glucosidase</fullName>
    </submittedName>
</protein>